<evidence type="ECO:0000256" key="1">
    <source>
        <dbReference type="SAM" id="MobiDB-lite"/>
    </source>
</evidence>
<dbReference type="InterPro" id="IPR027417">
    <property type="entry name" value="P-loop_NTPase"/>
</dbReference>
<dbReference type="EMBL" id="CAKXYP010000023">
    <property type="protein sequence ID" value="CAH9419166.1"/>
    <property type="molecule type" value="Genomic_DNA"/>
</dbReference>
<protein>
    <recommendedName>
        <fullName evidence="4">ATP-binding protein</fullName>
    </recommendedName>
</protein>
<organism evidence="2 3">
    <name type="scientific">Streptomyces globisporus</name>
    <dbReference type="NCBI Taxonomy" id="1908"/>
    <lineage>
        <taxon>Bacteria</taxon>
        <taxon>Bacillati</taxon>
        <taxon>Actinomycetota</taxon>
        <taxon>Actinomycetes</taxon>
        <taxon>Kitasatosporales</taxon>
        <taxon>Streptomycetaceae</taxon>
        <taxon>Streptomyces</taxon>
    </lineage>
</organism>
<proteinExistence type="predicted"/>
<dbReference type="SUPFAM" id="SSF52540">
    <property type="entry name" value="P-loop containing nucleoside triphosphate hydrolases"/>
    <property type="match status" value="1"/>
</dbReference>
<sequence>MTSGGDMTAELTRRLAAGESPDVIFRSLVPEPWRPVLHACAAARIFDLRMYEEVLRNSGEAPDSQLPDLTELLERQIVVPARGEPDSYTLPPGDRSAYFRHWTDSSQPSRYAQLLLLEQRIAAYLAAEGDRTEELRHLLLATPETALARFDEMFSEADDRRDFAACTDLIDVLEDPDRFGHLSPELRERLQDRAGYVRARSYWAADYARAAQFLPPTSLIRDAERFLEGRRRVWHLYAPGGAGKTMQLRWLVTRHWVPSARDVLCARVDFDYTSARAVGRHPWLVLLEIADQFERRLPGRPFERLEGYAAYRVLLDRRPSRLAREAAQNITSLDSGAVEEELLAVFADRLNRARPAAPVVLVVDTVEELVLHGRAEAEQVMRLLGRLVDLCPGLRLILAGRCDLRTDLPESFAGFGRNRVKHTQVRPFSEEQARAYLVEKRRIDDPELVRAAISKANGLPFTLALCADVIDSDPTLTPDALALREEPHLRYLIERVLDRITDPTVRWLLRYGVIPRQLRADDVKGVMAPWLTEGISGTGRDDDPLKDVPHLRGRSDIFPTSPEPLTPQALDNAWRRLLDYAGAASWVSRQAGDDSVVVFHVNVVAPMRQLVSRQPVASRLHHAFAERFEQLAGADPDQRIGYIKEAIYHRFQARDPRAEQTWRQAVRDADEAHDLDGMRQLGEEVLGEEYLHEGTPRLHLDGGLFVSHSVVIAAHLTIATALALKQAEETTYNPADPLWNEVEHRLALVDDLRVAAPLPVTVDSAEHILRAGVLASCGKGEEAEALIRRALADEGEARWRERLQVTLARIQSSRNDVTAEATYRIALHIARSRKADTSHLLISLELAQRLERDGRLSQAFELQDAVINPGASSSAIRARSGTSVESAAASLRARARVAKARGQLRSFLPTEALATLKFLQSPTDTSHRLEACLLSSRAYRQLGRSTEALATLDEADGLATAGVGPSRHRFLARSVMARAAIEGELLAVDRAQAHFDHAAGLWSDLGFPQGHPQCLLLYARFLARDLGDLRRAAAALGQLKVADGAGAWAVQSALMWNELLCQGYSPPDSALLEVPVTSQESLLRGGAAIVMAAPHRAAEVVQALRSVQPPSARLLALDGLTAYPSGSASAFPPDELAQMQSLFASTVRPGPDSPDRHVQLQLVAEFERVCGGKDRALALSERAYPAPHLPTAPNDPLHLWRRARAEMRFTGEADARTGQHLLAVAGDDVPLLTAAARWIFCQHAPGHAREEALRRAAEELSRVHQESVWEAHVLNAVGQVLEEPPDGSFPYEPALPAAVNRMFARLGYAEPLHAPIRIVQNLAQSLDERVMALSPEPGSHPGGDLVALANELLHDWRAATQRVIPGMTVLSEGRAPSVSVQVQSDDVSLHAFPWEFSLLTEGADEDVVLYRNLPDAAESADVRALQAALRRKQDMEIVADGLLGGITAAALVTALDTTLSRKMGSTSRALLSLGLSTAALSLLWSLLRENKTRTQGQHGSRTVLVLDSGPSHSSRSEDPWTARQPLSEIYETQGCEPMQLFSSAALPPPRKGPPALLHVHAPLKLKSGSTPYFDLSPTGLSHSDRLDSKVSGSDLDASRLVQWLAGFDPGTQPLIVLDPPRPSSPADIPLQLVLRNHFAAALFASGLTPAVIGAGLVRASDLQTMVLGTALVEGASLLELLKTLRAVALLREKQGRDLGKRTDMEWGDDILEAVSASMFATPSALRVSES</sequence>
<gene>
    <name evidence="2" type="ORF">SGL43_06221</name>
</gene>
<feature type="region of interest" description="Disordered" evidence="1">
    <location>
        <begin position="1497"/>
        <end position="1521"/>
    </location>
</feature>
<reference evidence="2" key="1">
    <citation type="submission" date="2022-03" db="EMBL/GenBank/DDBJ databases">
        <authorList>
            <person name="Leyn A S."/>
        </authorList>
    </citation>
    <scope>NUCLEOTIDE SEQUENCE</scope>
    <source>
        <strain evidence="2">Streptomyces globisporus 4-3</strain>
    </source>
</reference>
<accession>A0ABN8VDK8</accession>
<evidence type="ECO:0008006" key="4">
    <source>
        <dbReference type="Google" id="ProtNLM"/>
    </source>
</evidence>
<evidence type="ECO:0000313" key="2">
    <source>
        <dbReference type="EMBL" id="CAH9419166.1"/>
    </source>
</evidence>
<dbReference type="RefSeq" id="WP_318575367.1">
    <property type="nucleotide sequence ID" value="NZ_CAKXYP010000023.1"/>
</dbReference>
<comment type="caution">
    <text evidence="2">The sequence shown here is derived from an EMBL/GenBank/DDBJ whole genome shotgun (WGS) entry which is preliminary data.</text>
</comment>
<evidence type="ECO:0000313" key="3">
    <source>
        <dbReference type="Proteomes" id="UP001154015"/>
    </source>
</evidence>
<keyword evidence="3" id="KW-1185">Reference proteome</keyword>
<dbReference type="Proteomes" id="UP001154015">
    <property type="component" value="Unassembled WGS sequence"/>
</dbReference>
<name>A0ABN8VDK8_STRGL</name>